<dbReference type="OrthoDB" id="9765065at2"/>
<dbReference type="AlphaFoldDB" id="A0A506PPS3"/>
<dbReference type="CDD" id="cd16145">
    <property type="entry name" value="ARS_like"/>
    <property type="match status" value="1"/>
</dbReference>
<dbReference type="InterPro" id="IPR052701">
    <property type="entry name" value="GAG_Ulvan_Degrading_Sulfatases"/>
</dbReference>
<dbReference type="Gene3D" id="3.30.1120.10">
    <property type="match status" value="1"/>
</dbReference>
<reference evidence="4 5" key="1">
    <citation type="submission" date="2019-06" db="EMBL/GenBank/DDBJ databases">
        <title>Flavobacteriaceae Paucihalobacterium erythroidium CWB-1, complete genome.</title>
        <authorList>
            <person name="Wu S."/>
        </authorList>
    </citation>
    <scope>NUCLEOTIDE SEQUENCE [LARGE SCALE GENOMIC DNA]</scope>
    <source>
        <strain evidence="4 5">CWB-1</strain>
    </source>
</reference>
<dbReference type="InterPro" id="IPR024607">
    <property type="entry name" value="Sulfatase_CS"/>
</dbReference>
<evidence type="ECO:0000313" key="4">
    <source>
        <dbReference type="EMBL" id="TPV35578.1"/>
    </source>
</evidence>
<evidence type="ECO:0000256" key="1">
    <source>
        <dbReference type="ARBA" id="ARBA00008779"/>
    </source>
</evidence>
<organism evidence="4 5">
    <name type="scientific">Paucihalobacter ruber</name>
    <dbReference type="NCBI Taxonomy" id="2567861"/>
    <lineage>
        <taxon>Bacteria</taxon>
        <taxon>Pseudomonadati</taxon>
        <taxon>Bacteroidota</taxon>
        <taxon>Flavobacteriia</taxon>
        <taxon>Flavobacteriales</taxon>
        <taxon>Flavobacteriaceae</taxon>
        <taxon>Paucihalobacter</taxon>
    </lineage>
</organism>
<dbReference type="EMBL" id="VHIQ01000001">
    <property type="protein sequence ID" value="TPV35578.1"/>
    <property type="molecule type" value="Genomic_DNA"/>
</dbReference>
<dbReference type="PANTHER" id="PTHR43751:SF3">
    <property type="entry name" value="SULFATASE N-TERMINAL DOMAIN-CONTAINING PROTEIN"/>
    <property type="match status" value="1"/>
</dbReference>
<accession>A0A506PPS3</accession>
<name>A0A506PPS3_9FLAO</name>
<dbReference type="InterPro" id="IPR017850">
    <property type="entry name" value="Alkaline_phosphatase_core_sf"/>
</dbReference>
<keyword evidence="2" id="KW-0378">Hydrolase</keyword>
<feature type="domain" description="Sulfatase N-terminal" evidence="3">
    <location>
        <begin position="39"/>
        <end position="376"/>
    </location>
</feature>
<gene>
    <name evidence="4" type="ORF">FJ651_01315</name>
</gene>
<dbReference type="GO" id="GO:0016787">
    <property type="term" value="F:hydrolase activity"/>
    <property type="evidence" value="ECO:0007669"/>
    <property type="project" value="UniProtKB-KW"/>
</dbReference>
<dbReference type="Gene3D" id="3.40.720.10">
    <property type="entry name" value="Alkaline Phosphatase, subunit A"/>
    <property type="match status" value="1"/>
</dbReference>
<dbReference type="PROSITE" id="PS00523">
    <property type="entry name" value="SULFATASE_1"/>
    <property type="match status" value="1"/>
</dbReference>
<protein>
    <submittedName>
        <fullName evidence="4">Arylsulfatase</fullName>
    </submittedName>
</protein>
<dbReference type="SUPFAM" id="SSF53649">
    <property type="entry name" value="Alkaline phosphatase-like"/>
    <property type="match status" value="1"/>
</dbReference>
<evidence type="ECO:0000256" key="2">
    <source>
        <dbReference type="ARBA" id="ARBA00022801"/>
    </source>
</evidence>
<dbReference type="RefSeq" id="WP_140988588.1">
    <property type="nucleotide sequence ID" value="NZ_VHIQ01000001.1"/>
</dbReference>
<evidence type="ECO:0000259" key="3">
    <source>
        <dbReference type="Pfam" id="PF00884"/>
    </source>
</evidence>
<keyword evidence="5" id="KW-1185">Reference proteome</keyword>
<evidence type="ECO:0000313" key="5">
    <source>
        <dbReference type="Proteomes" id="UP000317332"/>
    </source>
</evidence>
<comment type="similarity">
    <text evidence="1">Belongs to the sulfatase family.</text>
</comment>
<dbReference type="InterPro" id="IPR000917">
    <property type="entry name" value="Sulfatase_N"/>
</dbReference>
<dbReference type="Pfam" id="PF00884">
    <property type="entry name" value="Sulfatase"/>
    <property type="match status" value="1"/>
</dbReference>
<dbReference type="PANTHER" id="PTHR43751">
    <property type="entry name" value="SULFATASE"/>
    <property type="match status" value="1"/>
</dbReference>
<comment type="caution">
    <text evidence="4">The sequence shown here is derived from an EMBL/GenBank/DDBJ whole genome shotgun (WGS) entry which is preliminary data.</text>
</comment>
<proteinExistence type="inferred from homology"/>
<dbReference type="Proteomes" id="UP000317332">
    <property type="component" value="Unassembled WGS sequence"/>
</dbReference>
<sequence>MKLMHVWLGTFLMVCFFSCKDQNKQAAQASNLRVETSKPNIIYILADDLGYGDLSVYGQTKFSTPNIDQLAKEGLLFYQHYAGSPVCAPSRSALLTGLHTGYTPIRGNKEIRPEGQVPMPDSTFTLAQLLKNKGYKTGVFGKWGLGFPGSDGDPLNQGFDEFYGYNCQRKAHHYYPYHLWKNDQKILLEGNIGRNKEQYAPNLIHEEALKFIDSNKDKPFFLFYPSIIPHAELAAPQEYMDKFIDKFSPEKPFKGYDGDEDYRDGKYESQAYPHAAFAAMMTLLDDQVGDILKKVKDLGLEENTIIIFSSDNGPHQEGGADPDFFNSNAGFRGYKRDLYEGGIRVPMIVKWKGTVQEGSTTNHISAFWDVMPTIAEIISDDQMFITNGVSFLPTLKGGENQKQHDYLYWEFHELGGRQALLKNNWKLVRYNIKDERPYELYNLEKDPGELNDLANQFPEIVTELSQLMINSRTESEIFKFLK</sequence>